<evidence type="ECO:0000259" key="1">
    <source>
        <dbReference type="Pfam" id="PF00501"/>
    </source>
</evidence>
<dbReference type="GO" id="GO:0016874">
    <property type="term" value="F:ligase activity"/>
    <property type="evidence" value="ECO:0007669"/>
    <property type="project" value="UniProtKB-KW"/>
</dbReference>
<dbReference type="PANTHER" id="PTHR43767:SF12">
    <property type="entry name" value="AMP-DEPENDENT SYNTHETASE AND LIGASE"/>
    <property type="match status" value="1"/>
</dbReference>
<comment type="caution">
    <text evidence="3">The sequence shown here is derived from an EMBL/GenBank/DDBJ whole genome shotgun (WGS) entry which is preliminary data.</text>
</comment>
<dbReference type="EMBL" id="BAABKQ010000001">
    <property type="protein sequence ID" value="GAA4814865.1"/>
    <property type="molecule type" value="Genomic_DNA"/>
</dbReference>
<organism evidence="3 4">
    <name type="scientific">Tomitella cavernea</name>
    <dbReference type="NCBI Taxonomy" id="1387982"/>
    <lineage>
        <taxon>Bacteria</taxon>
        <taxon>Bacillati</taxon>
        <taxon>Actinomycetota</taxon>
        <taxon>Actinomycetes</taxon>
        <taxon>Mycobacteriales</taxon>
        <taxon>Tomitella</taxon>
    </lineage>
</organism>
<dbReference type="NCBIfam" id="NF004837">
    <property type="entry name" value="PRK06187.1"/>
    <property type="match status" value="1"/>
</dbReference>
<dbReference type="CDD" id="cd05936">
    <property type="entry name" value="FC-FACS_FadD_like"/>
    <property type="match status" value="1"/>
</dbReference>
<reference evidence="4" key="1">
    <citation type="journal article" date="2019" name="Int. J. Syst. Evol. Microbiol.">
        <title>The Global Catalogue of Microorganisms (GCM) 10K type strain sequencing project: providing services to taxonomists for standard genome sequencing and annotation.</title>
        <authorList>
            <consortium name="The Broad Institute Genomics Platform"/>
            <consortium name="The Broad Institute Genome Sequencing Center for Infectious Disease"/>
            <person name="Wu L."/>
            <person name="Ma J."/>
        </authorList>
    </citation>
    <scope>NUCLEOTIDE SEQUENCE [LARGE SCALE GENOMIC DNA]</scope>
    <source>
        <strain evidence="4">JCM 18542</strain>
    </source>
</reference>
<dbReference type="InterPro" id="IPR025110">
    <property type="entry name" value="AMP-bd_C"/>
</dbReference>
<dbReference type="PROSITE" id="PS00455">
    <property type="entry name" value="AMP_BINDING"/>
    <property type="match status" value="1"/>
</dbReference>
<name>A0ABP9CPM6_9ACTN</name>
<sequence length="527" mass="56205">MSFNLATMLVESRIARPQAPLLYCGDTTLTNEEVDRASARVAGWLAAQGFERGSRVAVQLPNGPEFVHSYLGALRAGLVTVPLNPLLRPGEVAHQLSDSGASLLITSGDGLEGALAARVEAGLPQLPIVYVGAAGAADENAERLVAFDELLAGEPLERPEPTAPQDTAVIIYTSGTTGRPKGAELTHFQLYMNCTIAGERVGIGPDDVILGALPFFHVFGLSSVLNTALRFGSPVVLIPRFEPSAVLAEAARHAVSVFFGVPTMFIAVRQAAAAERIDLPTLRCGISGGAPMPGRSLEDFEGQFPAAVLLEGYGSTESASVVTASRSRQDRRAGSIGKPIWGVEVRIVDESGEELPAGAANVGELHFRGHNVMKGYFRQPEKTAEVIRDGWFGTGDLGYRDEDGYLFIVDRKKDLVIRGGYNIYPREVEEVLYAHPAVLEAAVFGEPDERLGEEVVAAVALRPGAQATPDEIREFVKDSVAAYKYPRRVHIVESLPKSPNGKILKRVLRQAAADGAAAHAARTEAGA</sequence>
<dbReference type="Gene3D" id="3.30.300.30">
    <property type="match status" value="1"/>
</dbReference>
<dbReference type="Pfam" id="PF13193">
    <property type="entry name" value="AMP-binding_C"/>
    <property type="match status" value="1"/>
</dbReference>
<dbReference type="Gene3D" id="3.40.50.12780">
    <property type="entry name" value="N-terminal domain of ligase-like"/>
    <property type="match status" value="1"/>
</dbReference>
<evidence type="ECO:0000259" key="2">
    <source>
        <dbReference type="Pfam" id="PF13193"/>
    </source>
</evidence>
<dbReference type="SUPFAM" id="SSF56801">
    <property type="entry name" value="Acetyl-CoA synthetase-like"/>
    <property type="match status" value="1"/>
</dbReference>
<feature type="domain" description="AMP-binding enzyme C-terminal" evidence="2">
    <location>
        <begin position="427"/>
        <end position="502"/>
    </location>
</feature>
<accession>A0ABP9CPM6</accession>
<dbReference type="InterPro" id="IPR050237">
    <property type="entry name" value="ATP-dep_AMP-bd_enzyme"/>
</dbReference>
<dbReference type="InterPro" id="IPR042099">
    <property type="entry name" value="ANL_N_sf"/>
</dbReference>
<dbReference type="InterPro" id="IPR020845">
    <property type="entry name" value="AMP-binding_CS"/>
</dbReference>
<keyword evidence="4" id="KW-1185">Reference proteome</keyword>
<protein>
    <submittedName>
        <fullName evidence="3">Long-chain fatty acid--CoA ligase</fullName>
    </submittedName>
</protein>
<feature type="domain" description="AMP-dependent synthetase/ligase" evidence="1">
    <location>
        <begin position="16"/>
        <end position="377"/>
    </location>
</feature>
<dbReference type="PANTHER" id="PTHR43767">
    <property type="entry name" value="LONG-CHAIN-FATTY-ACID--COA LIGASE"/>
    <property type="match status" value="1"/>
</dbReference>
<proteinExistence type="predicted"/>
<dbReference type="Pfam" id="PF00501">
    <property type="entry name" value="AMP-binding"/>
    <property type="match status" value="1"/>
</dbReference>
<evidence type="ECO:0000313" key="3">
    <source>
        <dbReference type="EMBL" id="GAA4814865.1"/>
    </source>
</evidence>
<gene>
    <name evidence="3" type="ORF">GCM10023353_20390</name>
</gene>
<evidence type="ECO:0000313" key="4">
    <source>
        <dbReference type="Proteomes" id="UP001500839"/>
    </source>
</evidence>
<dbReference type="RefSeq" id="WP_200174469.1">
    <property type="nucleotide sequence ID" value="NZ_BAABKQ010000001.1"/>
</dbReference>
<dbReference type="Proteomes" id="UP001500839">
    <property type="component" value="Unassembled WGS sequence"/>
</dbReference>
<dbReference type="InterPro" id="IPR000873">
    <property type="entry name" value="AMP-dep_synth/lig_dom"/>
</dbReference>
<keyword evidence="3" id="KW-0436">Ligase</keyword>
<dbReference type="InterPro" id="IPR045851">
    <property type="entry name" value="AMP-bd_C_sf"/>
</dbReference>